<dbReference type="AlphaFoldDB" id="A0AAV4Y523"/>
<accession>A0AAV4Y523</accession>
<organism evidence="1 2">
    <name type="scientific">Caerostris extrusa</name>
    <name type="common">Bark spider</name>
    <name type="synonym">Caerostris bankana</name>
    <dbReference type="NCBI Taxonomy" id="172846"/>
    <lineage>
        <taxon>Eukaryota</taxon>
        <taxon>Metazoa</taxon>
        <taxon>Ecdysozoa</taxon>
        <taxon>Arthropoda</taxon>
        <taxon>Chelicerata</taxon>
        <taxon>Arachnida</taxon>
        <taxon>Araneae</taxon>
        <taxon>Araneomorphae</taxon>
        <taxon>Entelegynae</taxon>
        <taxon>Araneoidea</taxon>
        <taxon>Araneidae</taxon>
        <taxon>Caerostris</taxon>
    </lineage>
</organism>
<reference evidence="1 2" key="1">
    <citation type="submission" date="2021-06" db="EMBL/GenBank/DDBJ databases">
        <title>Caerostris extrusa draft genome.</title>
        <authorList>
            <person name="Kono N."/>
            <person name="Arakawa K."/>
        </authorList>
    </citation>
    <scope>NUCLEOTIDE SEQUENCE [LARGE SCALE GENOMIC DNA]</scope>
</reference>
<evidence type="ECO:0000313" key="2">
    <source>
        <dbReference type="Proteomes" id="UP001054945"/>
    </source>
</evidence>
<evidence type="ECO:0000313" key="1">
    <source>
        <dbReference type="EMBL" id="GIZ01254.1"/>
    </source>
</evidence>
<comment type="caution">
    <text evidence="1">The sequence shown here is derived from an EMBL/GenBank/DDBJ whole genome shotgun (WGS) entry which is preliminary data.</text>
</comment>
<proteinExistence type="predicted"/>
<sequence length="98" mass="10925">MVTAQGRDLSYQLVCAAEHADAGKRDPPSVIELDVATRWTFRPLSEWVPLQKGVTESLANKHSCRKRASLFASCFTEYPGLVEASFVTKCIVDRILHC</sequence>
<gene>
    <name evidence="1" type="ORF">CEXT_218161</name>
</gene>
<name>A0AAV4Y523_CAEEX</name>
<dbReference type="EMBL" id="BPLR01001271">
    <property type="protein sequence ID" value="GIZ01254.1"/>
    <property type="molecule type" value="Genomic_DNA"/>
</dbReference>
<keyword evidence="2" id="KW-1185">Reference proteome</keyword>
<dbReference type="Proteomes" id="UP001054945">
    <property type="component" value="Unassembled WGS sequence"/>
</dbReference>
<protein>
    <submittedName>
        <fullName evidence="1">Uncharacterized protein</fullName>
    </submittedName>
</protein>